<organism evidence="2 3">
    <name type="scientific">Sphingomonas sanxanigenens</name>
    <dbReference type="NCBI Taxonomy" id="397260"/>
    <lineage>
        <taxon>Bacteria</taxon>
        <taxon>Pseudomonadati</taxon>
        <taxon>Pseudomonadota</taxon>
        <taxon>Alphaproteobacteria</taxon>
        <taxon>Sphingomonadales</taxon>
        <taxon>Sphingomonadaceae</taxon>
        <taxon>Sphingomonas</taxon>
    </lineage>
</organism>
<gene>
    <name evidence="2" type="ORF">DI623_15600</name>
</gene>
<evidence type="ECO:0000313" key="2">
    <source>
        <dbReference type="EMBL" id="PZO86956.1"/>
    </source>
</evidence>
<reference evidence="2 3" key="1">
    <citation type="submission" date="2017-08" db="EMBL/GenBank/DDBJ databases">
        <title>Infants hospitalized years apart are colonized by the same room-sourced microbial strains.</title>
        <authorList>
            <person name="Brooks B."/>
            <person name="Olm M.R."/>
            <person name="Firek B.A."/>
            <person name="Baker R."/>
            <person name="Thomas B.C."/>
            <person name="Morowitz M.J."/>
            <person name="Banfield J.F."/>
        </authorList>
    </citation>
    <scope>NUCLEOTIDE SEQUENCE [LARGE SCALE GENOMIC DNA]</scope>
    <source>
        <strain evidence="2">S2_018_000_R2_101</strain>
    </source>
</reference>
<feature type="non-terminal residue" evidence="2">
    <location>
        <position position="181"/>
    </location>
</feature>
<feature type="domain" description="Transcription regulator HTH AraC N-terminal" evidence="1">
    <location>
        <begin position="25"/>
        <end position="173"/>
    </location>
</feature>
<dbReference type="AlphaFoldDB" id="A0A2W4ZZX8"/>
<comment type="caution">
    <text evidence="2">The sequence shown here is derived from an EMBL/GenBank/DDBJ whole genome shotgun (WGS) entry which is preliminary data.</text>
</comment>
<name>A0A2W4ZZX8_9SPHN</name>
<sequence length="181" mass="19819">MHEQMDALRALALKHASPDWLTAYPRLAIHVGEICTGPLQGMYEPMVCFVLQGTKRVTVGDISLEYGCETYLMATVDVPATGQIIRASPEKPYISIAMRLDPATIAALLLDADLVPGDANGRGFAVNAINDDLLDPVHRLLRLLDTPADARVMAPMIEREIIFRLLQGPQGAMLRQIARSD</sequence>
<evidence type="ECO:0000313" key="3">
    <source>
        <dbReference type="Proteomes" id="UP000249066"/>
    </source>
</evidence>
<dbReference type="PANTHER" id="PTHR43436">
    <property type="entry name" value="ARAC-FAMILY TRANSCRIPTIONAL REGULATOR"/>
    <property type="match status" value="1"/>
</dbReference>
<dbReference type="Pfam" id="PF06719">
    <property type="entry name" value="AraC_N"/>
    <property type="match status" value="1"/>
</dbReference>
<dbReference type="PANTHER" id="PTHR43436:SF1">
    <property type="entry name" value="TRANSCRIPTIONAL REGULATORY PROTEIN"/>
    <property type="match status" value="1"/>
</dbReference>
<dbReference type="EMBL" id="QFNN01000158">
    <property type="protein sequence ID" value="PZO86956.1"/>
    <property type="molecule type" value="Genomic_DNA"/>
</dbReference>
<evidence type="ECO:0000259" key="1">
    <source>
        <dbReference type="Pfam" id="PF06719"/>
    </source>
</evidence>
<dbReference type="GO" id="GO:0006355">
    <property type="term" value="P:regulation of DNA-templated transcription"/>
    <property type="evidence" value="ECO:0007669"/>
    <property type="project" value="TreeGrafter"/>
</dbReference>
<dbReference type="InterPro" id="IPR009594">
    <property type="entry name" value="Tscrpt_reg_HTH_AraC_N"/>
</dbReference>
<proteinExistence type="predicted"/>
<accession>A0A2W4ZZX8</accession>
<dbReference type="Proteomes" id="UP000249066">
    <property type="component" value="Unassembled WGS sequence"/>
</dbReference>
<protein>
    <submittedName>
        <fullName evidence="2">AraC family transcriptional regulator</fullName>
    </submittedName>
</protein>